<protein>
    <submittedName>
        <fullName evidence="2">Uncharacterized protein</fullName>
    </submittedName>
</protein>
<gene>
    <name evidence="2" type="ORF">GN244_ATG01922</name>
    <name evidence="3" type="ORF">GN958_ATG10906</name>
</gene>
<comment type="caution">
    <text evidence="2">The sequence shown here is derived from an EMBL/GenBank/DDBJ whole genome shotgun (WGS) entry which is preliminary data.</text>
</comment>
<evidence type="ECO:0000313" key="2">
    <source>
        <dbReference type="EMBL" id="KAF4045748.1"/>
    </source>
</evidence>
<organism evidence="2 4">
    <name type="scientific">Phytophthora infestans</name>
    <name type="common">Potato late blight agent</name>
    <name type="synonym">Botrytis infestans</name>
    <dbReference type="NCBI Taxonomy" id="4787"/>
    <lineage>
        <taxon>Eukaryota</taxon>
        <taxon>Sar</taxon>
        <taxon>Stramenopiles</taxon>
        <taxon>Oomycota</taxon>
        <taxon>Peronosporomycetes</taxon>
        <taxon>Peronosporales</taxon>
        <taxon>Peronosporaceae</taxon>
        <taxon>Phytophthora</taxon>
    </lineage>
</organism>
<feature type="region of interest" description="Disordered" evidence="1">
    <location>
        <begin position="33"/>
        <end position="105"/>
    </location>
</feature>
<evidence type="ECO:0000313" key="3">
    <source>
        <dbReference type="EMBL" id="KAF4139917.1"/>
    </source>
</evidence>
<accession>A0A833T3F7</accession>
<dbReference type="Proteomes" id="UP000704712">
    <property type="component" value="Unassembled WGS sequence"/>
</dbReference>
<evidence type="ECO:0000256" key="1">
    <source>
        <dbReference type="SAM" id="MobiDB-lite"/>
    </source>
</evidence>
<proteinExistence type="predicted"/>
<sequence>MRLVQSSSNISILTLQFTTNDSLRLSVCPLSVVRGGERDHPGQDGQRGAGSVRERDQRGGAARGGVGRGRAHDYTAKSAATSIGDSDAGQKIHEAPAAQGECCAK</sequence>
<dbReference type="Proteomes" id="UP000602510">
    <property type="component" value="Unassembled WGS sequence"/>
</dbReference>
<keyword evidence="4" id="KW-1185">Reference proteome</keyword>
<dbReference type="EMBL" id="JAACNO010001536">
    <property type="protein sequence ID" value="KAF4139917.1"/>
    <property type="molecule type" value="Genomic_DNA"/>
</dbReference>
<dbReference type="EMBL" id="WSZM01000041">
    <property type="protein sequence ID" value="KAF4045748.1"/>
    <property type="molecule type" value="Genomic_DNA"/>
</dbReference>
<dbReference type="AlphaFoldDB" id="A0A833T3F7"/>
<name>A0A833T3F7_PHYIN</name>
<evidence type="ECO:0000313" key="4">
    <source>
        <dbReference type="Proteomes" id="UP000602510"/>
    </source>
</evidence>
<reference evidence="2" key="1">
    <citation type="submission" date="2020-04" db="EMBL/GenBank/DDBJ databases">
        <title>Hybrid Assembly of Korean Phytophthora infestans isolates.</title>
        <authorList>
            <person name="Prokchorchik M."/>
            <person name="Lee Y."/>
            <person name="Seo J."/>
            <person name="Cho J.-H."/>
            <person name="Park Y.-E."/>
            <person name="Jang D.-C."/>
            <person name="Im J.-S."/>
            <person name="Choi J.-G."/>
            <person name="Park H.-J."/>
            <person name="Lee G.-B."/>
            <person name="Lee Y.-G."/>
            <person name="Hong S.-Y."/>
            <person name="Cho K."/>
            <person name="Sohn K.H."/>
        </authorList>
    </citation>
    <scope>NUCLEOTIDE SEQUENCE</scope>
    <source>
        <strain evidence="2">KR_1_A1</strain>
        <strain evidence="3">KR_2_A2</strain>
    </source>
</reference>